<evidence type="ECO:0000313" key="7">
    <source>
        <dbReference type="Proteomes" id="UP000002630"/>
    </source>
</evidence>
<dbReference type="EMBL" id="FN648496">
    <property type="protein sequence ID" value="CBJ32097.1"/>
    <property type="molecule type" value="Genomic_DNA"/>
</dbReference>
<sequence length="586" mass="63042">MNFKHWKHLNARKQRLFYIVLVSSVVNQCLLVMSTFHRPVSRTDVMFKESLKVARFYCAYCMRNQPGTSRRRFEGNGGCSHEFCKACLEDYLFQRIMVGHHSLHPCPKFGEESCRSSATRNDVRRIVRAEVYEEHRRRLEGLSGACEECGRRGRRPSSPSSPHVPSPPSPLLSAISRRASAAAADSHEEDAGAGANEDNTCQSCGSTRRRHHHHHHHHHQSHRQKRHPVPRDAATAGAARTAPGGGAGRKGRKGFAWSPRWSPHGRAPSLDRTATGGDDESGQRRNKQPDKRQQQEQQQKRGGLSPEAAAASAADPPEVDEKSATGAGVGAGDKEAEGAASAAGTHAAGLRHRTCPTCGAHRRQSPRGSRVKAPVDPNDEEMTTATMPTSTPAAASETATARRRRGSDMTDNLVLCLGCGEAWCLLCGGPVSTAETAADGVSSGGGGRGGGGGGGYRRTRTDPKEGRGCDGQGERERGTGYAVSTGGVVPRGHVRHFSRWNVAGCPGARYTDPMGWKGEFITLYRALVAILVFLVGPLFFFLRGVCLLVETLLAPLCCGAFGGASRPTKMVIVAVVAGNLIAMCRR</sequence>
<dbReference type="AlphaFoldDB" id="D7FWK9"/>
<dbReference type="InParanoid" id="D7FWK9"/>
<keyword evidence="5" id="KW-0472">Membrane</keyword>
<evidence type="ECO:0000256" key="3">
    <source>
        <dbReference type="ARBA" id="ARBA00022833"/>
    </source>
</evidence>
<evidence type="ECO:0000256" key="5">
    <source>
        <dbReference type="SAM" id="Phobius"/>
    </source>
</evidence>
<feature type="transmembrane region" description="Helical" evidence="5">
    <location>
        <begin position="16"/>
        <end position="36"/>
    </location>
</feature>
<evidence type="ECO:0000256" key="2">
    <source>
        <dbReference type="ARBA" id="ARBA00022771"/>
    </source>
</evidence>
<keyword evidence="1" id="KW-0479">Metal-binding</keyword>
<keyword evidence="7" id="KW-1185">Reference proteome</keyword>
<feature type="compositionally biased region" description="Low complexity" evidence="4">
    <location>
        <begin position="305"/>
        <end position="316"/>
    </location>
</feature>
<evidence type="ECO:0000256" key="1">
    <source>
        <dbReference type="ARBA" id="ARBA00022723"/>
    </source>
</evidence>
<dbReference type="GO" id="GO:0008270">
    <property type="term" value="F:zinc ion binding"/>
    <property type="evidence" value="ECO:0007669"/>
    <property type="project" value="UniProtKB-KW"/>
</dbReference>
<dbReference type="InterPro" id="IPR013083">
    <property type="entry name" value="Znf_RING/FYVE/PHD"/>
</dbReference>
<reference evidence="6 7" key="1">
    <citation type="journal article" date="2010" name="Nature">
        <title>The Ectocarpus genome and the independent evolution of multicellularity in brown algae.</title>
        <authorList>
            <person name="Cock J.M."/>
            <person name="Sterck L."/>
            <person name="Rouze P."/>
            <person name="Scornet D."/>
            <person name="Allen A.E."/>
            <person name="Amoutzias G."/>
            <person name="Anthouard V."/>
            <person name="Artiguenave F."/>
            <person name="Aury J.M."/>
            <person name="Badger J.H."/>
            <person name="Beszteri B."/>
            <person name="Billiau K."/>
            <person name="Bonnet E."/>
            <person name="Bothwell J.H."/>
            <person name="Bowler C."/>
            <person name="Boyen C."/>
            <person name="Brownlee C."/>
            <person name="Carrano C.J."/>
            <person name="Charrier B."/>
            <person name="Cho G.Y."/>
            <person name="Coelho S.M."/>
            <person name="Collen J."/>
            <person name="Corre E."/>
            <person name="Da Silva C."/>
            <person name="Delage L."/>
            <person name="Delaroque N."/>
            <person name="Dittami S.M."/>
            <person name="Doulbeau S."/>
            <person name="Elias M."/>
            <person name="Farnham G."/>
            <person name="Gachon C.M."/>
            <person name="Gschloessl B."/>
            <person name="Heesch S."/>
            <person name="Jabbari K."/>
            <person name="Jubin C."/>
            <person name="Kawai H."/>
            <person name="Kimura K."/>
            <person name="Kloareg B."/>
            <person name="Kupper F.C."/>
            <person name="Lang D."/>
            <person name="Le Bail A."/>
            <person name="Leblanc C."/>
            <person name="Lerouge P."/>
            <person name="Lohr M."/>
            <person name="Lopez P.J."/>
            <person name="Martens C."/>
            <person name="Maumus F."/>
            <person name="Michel G."/>
            <person name="Miranda-Saavedra D."/>
            <person name="Morales J."/>
            <person name="Moreau H."/>
            <person name="Motomura T."/>
            <person name="Nagasato C."/>
            <person name="Napoli C.A."/>
            <person name="Nelson D.R."/>
            <person name="Nyvall-Collen P."/>
            <person name="Peters A.F."/>
            <person name="Pommier C."/>
            <person name="Potin P."/>
            <person name="Poulain J."/>
            <person name="Quesneville H."/>
            <person name="Read B."/>
            <person name="Rensing S.A."/>
            <person name="Ritter A."/>
            <person name="Rousvoal S."/>
            <person name="Samanta M."/>
            <person name="Samson G."/>
            <person name="Schroeder D.C."/>
            <person name="Segurens B."/>
            <person name="Strittmatter M."/>
            <person name="Tonon T."/>
            <person name="Tregear J.W."/>
            <person name="Valentin K."/>
            <person name="von Dassow P."/>
            <person name="Yamagishi T."/>
            <person name="Van de Peer Y."/>
            <person name="Wincker P."/>
        </authorList>
    </citation>
    <scope>NUCLEOTIDE SEQUENCE [LARGE SCALE GENOMIC DNA]</scope>
    <source>
        <strain evidence="7">Ec32 / CCAP1310/4</strain>
    </source>
</reference>
<feature type="compositionally biased region" description="Low complexity" evidence="4">
    <location>
        <begin position="383"/>
        <end position="399"/>
    </location>
</feature>
<feature type="transmembrane region" description="Helical" evidence="5">
    <location>
        <begin position="523"/>
        <end position="542"/>
    </location>
</feature>
<accession>D7FWK9</accession>
<protein>
    <submittedName>
        <fullName evidence="6">IBR domain protein</fullName>
    </submittedName>
</protein>
<feature type="compositionally biased region" description="Basic and acidic residues" evidence="4">
    <location>
        <begin position="281"/>
        <end position="294"/>
    </location>
</feature>
<evidence type="ECO:0000256" key="4">
    <source>
        <dbReference type="SAM" id="MobiDB-lite"/>
    </source>
</evidence>
<feature type="compositionally biased region" description="Basic and acidic residues" evidence="4">
    <location>
        <begin position="459"/>
        <end position="478"/>
    </location>
</feature>
<proteinExistence type="predicted"/>
<name>D7FWK9_ECTSI</name>
<gene>
    <name evidence="6" type="ORF">Esi_0308_0006</name>
</gene>
<dbReference type="Gene3D" id="3.30.40.10">
    <property type="entry name" value="Zinc/RING finger domain, C3HC4 (zinc finger)"/>
    <property type="match status" value="1"/>
</dbReference>
<feature type="compositionally biased region" description="Basic residues" evidence="4">
    <location>
        <begin position="207"/>
        <end position="228"/>
    </location>
</feature>
<dbReference type="SUPFAM" id="SSF57850">
    <property type="entry name" value="RING/U-box"/>
    <property type="match status" value="1"/>
</dbReference>
<keyword evidence="5" id="KW-0812">Transmembrane</keyword>
<feature type="compositionally biased region" description="Low complexity" evidence="4">
    <location>
        <begin position="233"/>
        <end position="242"/>
    </location>
</feature>
<organism evidence="6 7">
    <name type="scientific">Ectocarpus siliculosus</name>
    <name type="common">Brown alga</name>
    <name type="synonym">Conferva siliculosa</name>
    <dbReference type="NCBI Taxonomy" id="2880"/>
    <lineage>
        <taxon>Eukaryota</taxon>
        <taxon>Sar</taxon>
        <taxon>Stramenopiles</taxon>
        <taxon>Ochrophyta</taxon>
        <taxon>PX clade</taxon>
        <taxon>Phaeophyceae</taxon>
        <taxon>Ectocarpales</taxon>
        <taxon>Ectocarpaceae</taxon>
        <taxon>Ectocarpus</taxon>
    </lineage>
</organism>
<dbReference type="Proteomes" id="UP000002630">
    <property type="component" value="Linkage Group LG23"/>
</dbReference>
<keyword evidence="2" id="KW-0863">Zinc-finger</keyword>
<evidence type="ECO:0000313" key="6">
    <source>
        <dbReference type="EMBL" id="CBJ32097.1"/>
    </source>
</evidence>
<feature type="region of interest" description="Disordered" evidence="4">
    <location>
        <begin position="147"/>
        <end position="406"/>
    </location>
</feature>
<feature type="compositionally biased region" description="Polar residues" evidence="4">
    <location>
        <begin position="197"/>
        <end position="206"/>
    </location>
</feature>
<feature type="compositionally biased region" description="Gly residues" evidence="4">
    <location>
        <begin position="442"/>
        <end position="456"/>
    </location>
</feature>
<dbReference type="EMBL" id="FN649748">
    <property type="protein sequence ID" value="CBJ32097.1"/>
    <property type="molecule type" value="Genomic_DNA"/>
</dbReference>
<feature type="compositionally biased region" description="Low complexity" evidence="4">
    <location>
        <begin position="338"/>
        <end position="348"/>
    </location>
</feature>
<feature type="compositionally biased region" description="Low complexity" evidence="4">
    <location>
        <begin position="171"/>
        <end position="184"/>
    </location>
</feature>
<dbReference type="InterPro" id="IPR017907">
    <property type="entry name" value="Znf_RING_CS"/>
</dbReference>
<keyword evidence="3" id="KW-0862">Zinc</keyword>
<feature type="compositionally biased region" description="Basic residues" evidence="4">
    <location>
        <begin position="349"/>
        <end position="365"/>
    </location>
</feature>
<dbReference type="PROSITE" id="PS00518">
    <property type="entry name" value="ZF_RING_1"/>
    <property type="match status" value="1"/>
</dbReference>
<feature type="region of interest" description="Disordered" evidence="4">
    <location>
        <begin position="437"/>
        <end position="482"/>
    </location>
</feature>
<dbReference type="OrthoDB" id="10495894at2759"/>
<keyword evidence="5" id="KW-1133">Transmembrane helix</keyword>